<dbReference type="SUPFAM" id="SSF64182">
    <property type="entry name" value="DHH phosphoesterases"/>
    <property type="match status" value="1"/>
</dbReference>
<evidence type="ECO:0000313" key="3">
    <source>
        <dbReference type="EMBL" id="MCT7397883.1"/>
    </source>
</evidence>
<dbReference type="InterPro" id="IPR003156">
    <property type="entry name" value="DHHA1_dom"/>
</dbReference>
<dbReference type="PANTHER" id="PTHR47618:SF1">
    <property type="entry name" value="BIFUNCTIONAL OLIGORIBONUCLEASE AND PAP PHOSPHATASE NRNA"/>
    <property type="match status" value="1"/>
</dbReference>
<organism evidence="3 4">
    <name type="scientific">Eubacterium album</name>
    <dbReference type="NCBI Taxonomy" id="2978477"/>
    <lineage>
        <taxon>Bacteria</taxon>
        <taxon>Bacillati</taxon>
        <taxon>Bacillota</taxon>
        <taxon>Clostridia</taxon>
        <taxon>Eubacteriales</taxon>
        <taxon>Eubacteriaceae</taxon>
        <taxon>Eubacterium</taxon>
    </lineage>
</organism>
<dbReference type="Gene3D" id="3.10.310.30">
    <property type="match status" value="1"/>
</dbReference>
<dbReference type="InterPro" id="IPR051319">
    <property type="entry name" value="Oligoribo/pAp-PDE_c-di-AMP_PDE"/>
</dbReference>
<name>A0ABT2M0U5_9FIRM</name>
<dbReference type="Proteomes" id="UP001431199">
    <property type="component" value="Unassembled WGS sequence"/>
</dbReference>
<dbReference type="InterPro" id="IPR038763">
    <property type="entry name" value="DHH_sf"/>
</dbReference>
<feature type="domain" description="DHHA1" evidence="2">
    <location>
        <begin position="232"/>
        <end position="314"/>
    </location>
</feature>
<dbReference type="Pfam" id="PF02272">
    <property type="entry name" value="DHHA1"/>
    <property type="match status" value="1"/>
</dbReference>
<dbReference type="Gene3D" id="3.90.1640.10">
    <property type="entry name" value="inorganic pyrophosphatase (n-terminal core)"/>
    <property type="match status" value="1"/>
</dbReference>
<evidence type="ECO:0000313" key="4">
    <source>
        <dbReference type="Proteomes" id="UP001431199"/>
    </source>
</evidence>
<keyword evidence="4" id="KW-1185">Reference proteome</keyword>
<evidence type="ECO:0000259" key="2">
    <source>
        <dbReference type="Pfam" id="PF02272"/>
    </source>
</evidence>
<accession>A0ABT2M0U5</accession>
<protein>
    <submittedName>
        <fullName evidence="3">Bifunctional oligoribonuclease/PAP phosphatase NrnA</fullName>
    </submittedName>
</protein>
<sequence length="319" mass="35843">MNNPIPIKELIGDAKTIGIAGHIRPDGDCIGSCMTLYNYIEKNFPDIQVKVYLEKIKDKFLFIKNSEKIDSNGYDGTEYDLFFSLDCADLERLGLNKEFFEHAKRTACIDHHISNGGYADYNYILPNASSACEVLYDLLDVSLFDKSIAEPMYTGIAHDSGVFRFQSTTSKTMNVAGKMLDFGINANKILEETYYKKTYAQSQVAGRLQLESVRFMDNRCIFAYATTKLMDFYGVTTKDLDSVVAQLRNIEGIEVAIFMYQIGEMKYKVSMRSQDLVDVSVIASYFGGGGHVRAAGFDTVGDVHDIINNISEQIEKQMS</sequence>
<proteinExistence type="predicted"/>
<comment type="caution">
    <text evidence="3">The sequence shown here is derived from an EMBL/GenBank/DDBJ whole genome shotgun (WGS) entry which is preliminary data.</text>
</comment>
<feature type="domain" description="DDH" evidence="1">
    <location>
        <begin position="17"/>
        <end position="156"/>
    </location>
</feature>
<dbReference type="Pfam" id="PF01368">
    <property type="entry name" value="DHH"/>
    <property type="match status" value="1"/>
</dbReference>
<dbReference type="PANTHER" id="PTHR47618">
    <property type="entry name" value="BIFUNCTIONAL OLIGORIBONUCLEASE AND PAP PHOSPHATASE NRNA"/>
    <property type="match status" value="1"/>
</dbReference>
<dbReference type="EMBL" id="JAODBU010000002">
    <property type="protein sequence ID" value="MCT7397883.1"/>
    <property type="molecule type" value="Genomic_DNA"/>
</dbReference>
<dbReference type="InterPro" id="IPR001667">
    <property type="entry name" value="DDH_dom"/>
</dbReference>
<gene>
    <name evidence="3" type="ORF">N5B56_02110</name>
</gene>
<reference evidence="3" key="1">
    <citation type="submission" date="2022-09" db="EMBL/GenBank/DDBJ databases">
        <title>Eubacterium sp. LFL-14 isolated from human feces.</title>
        <authorList>
            <person name="Liu F."/>
        </authorList>
    </citation>
    <scope>NUCLEOTIDE SEQUENCE</scope>
    <source>
        <strain evidence="3">LFL-14</strain>
    </source>
</reference>
<evidence type="ECO:0000259" key="1">
    <source>
        <dbReference type="Pfam" id="PF01368"/>
    </source>
</evidence>